<feature type="region of interest" description="Disordered" evidence="1">
    <location>
        <begin position="70"/>
        <end position="100"/>
    </location>
</feature>
<organism evidence="2 3">
    <name type="scientific">Klebsormidium nitens</name>
    <name type="common">Green alga</name>
    <name type="synonym">Ulothrix nitens</name>
    <dbReference type="NCBI Taxonomy" id="105231"/>
    <lineage>
        <taxon>Eukaryota</taxon>
        <taxon>Viridiplantae</taxon>
        <taxon>Streptophyta</taxon>
        <taxon>Klebsormidiophyceae</taxon>
        <taxon>Klebsormidiales</taxon>
        <taxon>Klebsormidiaceae</taxon>
        <taxon>Klebsormidium</taxon>
    </lineage>
</organism>
<evidence type="ECO:0000256" key="1">
    <source>
        <dbReference type="SAM" id="MobiDB-lite"/>
    </source>
</evidence>
<dbReference type="AlphaFoldDB" id="A0A1Y1IEV0"/>
<accession>A0A1Y1IEV0</accession>
<dbReference type="SUPFAM" id="SSF52540">
    <property type="entry name" value="P-loop containing nucleoside triphosphate hydrolases"/>
    <property type="match status" value="2"/>
</dbReference>
<protein>
    <submittedName>
        <fullName evidence="2">Uncharacterized protein</fullName>
    </submittedName>
</protein>
<dbReference type="Proteomes" id="UP000054558">
    <property type="component" value="Unassembled WGS sequence"/>
</dbReference>
<reference evidence="2 3" key="1">
    <citation type="journal article" date="2014" name="Nat. Commun.">
        <title>Klebsormidium flaccidum genome reveals primary factors for plant terrestrial adaptation.</title>
        <authorList>
            <person name="Hori K."/>
            <person name="Maruyama F."/>
            <person name="Fujisawa T."/>
            <person name="Togashi T."/>
            <person name="Yamamoto N."/>
            <person name="Seo M."/>
            <person name="Sato S."/>
            <person name="Yamada T."/>
            <person name="Mori H."/>
            <person name="Tajima N."/>
            <person name="Moriyama T."/>
            <person name="Ikeuchi M."/>
            <person name="Watanabe M."/>
            <person name="Wada H."/>
            <person name="Kobayashi K."/>
            <person name="Saito M."/>
            <person name="Masuda T."/>
            <person name="Sasaki-Sekimoto Y."/>
            <person name="Mashiguchi K."/>
            <person name="Awai K."/>
            <person name="Shimojima M."/>
            <person name="Masuda S."/>
            <person name="Iwai M."/>
            <person name="Nobusawa T."/>
            <person name="Narise T."/>
            <person name="Kondo S."/>
            <person name="Saito H."/>
            <person name="Sato R."/>
            <person name="Murakawa M."/>
            <person name="Ihara Y."/>
            <person name="Oshima-Yamada Y."/>
            <person name="Ohtaka K."/>
            <person name="Satoh M."/>
            <person name="Sonobe K."/>
            <person name="Ishii M."/>
            <person name="Ohtani R."/>
            <person name="Kanamori-Sato M."/>
            <person name="Honoki R."/>
            <person name="Miyazaki D."/>
            <person name="Mochizuki H."/>
            <person name="Umetsu J."/>
            <person name="Higashi K."/>
            <person name="Shibata D."/>
            <person name="Kamiya Y."/>
            <person name="Sato N."/>
            <person name="Nakamura Y."/>
            <person name="Tabata S."/>
            <person name="Ida S."/>
            <person name="Kurokawa K."/>
            <person name="Ohta H."/>
        </authorList>
    </citation>
    <scope>NUCLEOTIDE SEQUENCE [LARGE SCALE GENOMIC DNA]</scope>
    <source>
        <strain evidence="2 3">NIES-2285</strain>
    </source>
</reference>
<feature type="compositionally biased region" description="Polar residues" evidence="1">
    <location>
        <begin position="73"/>
        <end position="83"/>
    </location>
</feature>
<dbReference type="InterPro" id="IPR052980">
    <property type="entry name" value="Crinkler_effector"/>
</dbReference>
<feature type="region of interest" description="Disordered" evidence="1">
    <location>
        <begin position="605"/>
        <end position="638"/>
    </location>
</feature>
<dbReference type="PANTHER" id="PTHR33129">
    <property type="entry name" value="PROTEIN KINASE DOMAIN-CONTAINING PROTEIN-RELATED"/>
    <property type="match status" value="1"/>
</dbReference>
<name>A0A1Y1IEV0_KLENI</name>
<dbReference type="InterPro" id="IPR027417">
    <property type="entry name" value="P-loop_NTPase"/>
</dbReference>
<keyword evidence="3" id="KW-1185">Reference proteome</keyword>
<proteinExistence type="predicted"/>
<sequence length="812" mass="90480">MASAAVLFQVAGARALFSRRQADIAPVTPQLFPLRTLPRPLVEGSRLGRSHSEYSVGSGLRSFLPRAKIPQGQAESTGSSNGLDSAPQADRVKEEAQALKSSIQRAEKRIERLENQIDTAAAAGKSTELLEQRLVALEQRLTALAQAEVEKLKLQQTPAAGVPDPAVLERLQKYAEFIAQADTASGVIQIPPELREGLPPGLRDSIVIRECYRTVLKKLEVLGNNFAVILSGTPGIGKSAFAVLLLHRLAKQGAQVAYRYMDTIRKDTILFFDFSNPLAINVKKASEGTAYWQSIQGLRDSIVIRECYRTVLKKLEILGNNFAVILSGTPGIGKSAFAVLLLHRLAKQGAQVAYRYMDRIRKDTILFFDFSNPSAITVKKASEGTAYWQSIQDLCERPSVWLVQDGRAPRETQFPGYGRWVVLCSPNSDNYMEFVKGKHAEVWWLPVWTLDELLECRQRFYPHMSQKQTENRFEQFGGVVRSVLADPGRSFERLARSLSALEAVDLYRLGAAALKSAIRHAFAHIEATKDLEFDGFRLGSPRIGDLVFQKAKEGRWQDLVDLLHAAASNPRVGEMSGSSLEAYGHVRCVLGVDLDDDDIKEVFRKRRGRPRKQEGARQGGEVSENDPGQSEKREEAVEEIKEAFRSCKDFVSDSKEEGMNPADLKHTYLRPTTRDQESWDGLLCPGGDWIYAVQFTRNPGHGISAQGILDLLKRIGRKQLRVVLAVPGEKFDNYGWQPWTGPKKKGVDGEMVMTKGALPENEVPPELKSIKQWVVRLKLPDAGDEVLRIPENMLVLPDKELSDDDLSDDLSR</sequence>
<dbReference type="EMBL" id="DF237438">
    <property type="protein sequence ID" value="GAQ89123.1"/>
    <property type="molecule type" value="Genomic_DNA"/>
</dbReference>
<dbReference type="OrthoDB" id="526326at2759"/>
<feature type="compositionally biased region" description="Basic and acidic residues" evidence="1">
    <location>
        <begin position="629"/>
        <end position="638"/>
    </location>
</feature>
<evidence type="ECO:0000313" key="3">
    <source>
        <dbReference type="Proteomes" id="UP000054558"/>
    </source>
</evidence>
<dbReference type="PANTHER" id="PTHR33129:SF1">
    <property type="entry name" value="ATP-BINDING PROTEIN"/>
    <property type="match status" value="1"/>
</dbReference>
<evidence type="ECO:0000313" key="2">
    <source>
        <dbReference type="EMBL" id="GAQ89123.1"/>
    </source>
</evidence>
<gene>
    <name evidence="2" type="ORF">KFL_004890060</name>
</gene>